<evidence type="ECO:0000256" key="2">
    <source>
        <dbReference type="SAM" id="MobiDB-lite"/>
    </source>
</evidence>
<evidence type="ECO:0000313" key="3">
    <source>
        <dbReference type="EMBL" id="SEO49332.1"/>
    </source>
</evidence>
<organism evidence="3 4">
    <name type="scientific">Actinacidiphila rubida</name>
    <dbReference type="NCBI Taxonomy" id="310780"/>
    <lineage>
        <taxon>Bacteria</taxon>
        <taxon>Bacillati</taxon>
        <taxon>Actinomycetota</taxon>
        <taxon>Actinomycetes</taxon>
        <taxon>Kitasatosporales</taxon>
        <taxon>Streptomycetaceae</taxon>
        <taxon>Actinacidiphila</taxon>
    </lineage>
</organism>
<gene>
    <name evidence="3" type="ORF">SAMN05216267_102847</name>
</gene>
<proteinExistence type="predicted"/>
<dbReference type="Proteomes" id="UP000181951">
    <property type="component" value="Unassembled WGS sequence"/>
</dbReference>
<dbReference type="InterPro" id="IPR028994">
    <property type="entry name" value="Integrin_alpha_N"/>
</dbReference>
<evidence type="ECO:0000313" key="4">
    <source>
        <dbReference type="Proteomes" id="UP000181951"/>
    </source>
</evidence>
<keyword evidence="4" id="KW-1185">Reference proteome</keyword>
<sequence length="1030" mass="104873">MCAAGGAGILWGGNRVPSRALARGLTAAATSIVLAVVGGGLLPGAAQAQTGTAAGVSASAEPQAVVPAPARWTPRQDALVTAGADGYLAKDESGTYHWVHEADGSMGAAMPFVPASNNNGVSLKPSGATAVLGDYATGTTVQIPLPGGQRLVGGFTADAVLTASPATASAPATLHVLRAGADGQVTDQTVPGYPADAPQPTFYGQNGDVTFIDVTTGGVVHHYLVNLADLTFHEVLPGVTFASGTKVVVGGSRVVSYVQGATTVHSQRIDDTSGTVDALPVPNAITPQQQPWTPVPVGDLIVFVPATTTNGLGWPLVGVPAAGGAPQSVLQHTGGSYAVAPDGSVLVTGGTSATDWAVRRIAEDGTVTTVRPLTPVPAHQYGLSYSAGRLVYVDDSGPYKSLMGRDVSAGASPTASAPFVMEDFGPAPVTCATGISCVRLAGQGSGTVDYADPSTDFVEQWASPTSFYNAEVGGTDPAITDAAGDYALVNTPSHSVQSVVWFQQSTGNNVAFTRPLSASALWGTTMWAQGTTAGSVRPYSLTSRTYGTTVQTGASCATFKELQADGHWLYWSCGTTAGVYDLTAKRNIPVPAGAALLGDGFLVRHDTTAGTLVLTDVHTGTAATGVLADLPASALTDDRGVTWSVDKYGGGVAYTDADQNVHVFPLTDITRSPLAVTGVDPFVAGVRIGDTWQGRVNFPRPVGRWTLTLKNAAGRVMATGSGTGGTGAQVKPTWDLKDSTGHPVYDGAYTWTLTATPADGQGASATATGPVYVSGAPAAPRDYTQDGAGDLLALTPGGRLDIRPGTGTSSGSVGAAESQGTWPTSSTYVTIGDGGGDGNNDLLVRTSAGTLIRYPGPSGALPMGTGHTIGGGWNIYNSFVSPGDLNGDGRADLLARTPSGDLYFYAGTSAGIFAARVKVGSGFQIYPLMTGAQDLTGDGLGDVLARDASGSLWRYDGDGHGGLKPRVLIGAGWNIYNALVGVGDVDGDGRADLLARTPSGDLYRYSGLSTGLLAPRTKIGWSWQTYTTLL</sequence>
<dbReference type="SUPFAM" id="SSF69318">
    <property type="entry name" value="Integrin alpha N-terminal domain"/>
    <property type="match status" value="1"/>
</dbReference>
<dbReference type="PANTHER" id="PTHR44103">
    <property type="entry name" value="PROPROTEIN CONVERTASE P"/>
    <property type="match status" value="1"/>
</dbReference>
<dbReference type="InterPro" id="IPR013517">
    <property type="entry name" value="FG-GAP"/>
</dbReference>
<dbReference type="Gene3D" id="2.60.40.4070">
    <property type="match status" value="1"/>
</dbReference>
<reference evidence="3 4" key="1">
    <citation type="submission" date="2016-10" db="EMBL/GenBank/DDBJ databases">
        <authorList>
            <person name="de Groot N.N."/>
        </authorList>
    </citation>
    <scope>NUCLEOTIDE SEQUENCE [LARGE SCALE GENOMIC DNA]</scope>
    <source>
        <strain evidence="3 4">CGMCC 4.2026</strain>
    </source>
</reference>
<dbReference type="Pfam" id="PF01839">
    <property type="entry name" value="FG-GAP"/>
    <property type="match status" value="1"/>
</dbReference>
<dbReference type="STRING" id="310780.SAMN05216267_102847"/>
<dbReference type="EMBL" id="FODD01000028">
    <property type="protein sequence ID" value="SEO49332.1"/>
    <property type="molecule type" value="Genomic_DNA"/>
</dbReference>
<evidence type="ECO:0000256" key="1">
    <source>
        <dbReference type="ARBA" id="ARBA00022729"/>
    </source>
</evidence>
<protein>
    <submittedName>
        <fullName evidence="3">Repeat domain-containing protein</fullName>
    </submittedName>
</protein>
<feature type="region of interest" description="Disordered" evidence="2">
    <location>
        <begin position="797"/>
        <end position="825"/>
    </location>
</feature>
<name>A0A1H8Q508_9ACTN</name>
<dbReference type="PANTHER" id="PTHR44103:SF1">
    <property type="entry name" value="PROPROTEIN CONVERTASE P"/>
    <property type="match status" value="1"/>
</dbReference>
<dbReference type="Pfam" id="PF13517">
    <property type="entry name" value="FG-GAP_3"/>
    <property type="match status" value="1"/>
</dbReference>
<dbReference type="AlphaFoldDB" id="A0A1H8Q508"/>
<accession>A0A1H8Q508</accession>
<keyword evidence="1" id="KW-0732">Signal</keyword>